<dbReference type="Proteomes" id="UP000823941">
    <property type="component" value="Chromosome 16"/>
</dbReference>
<keyword evidence="3" id="KW-1185">Reference proteome</keyword>
<dbReference type="InterPro" id="IPR001251">
    <property type="entry name" value="CRAL-TRIO_dom"/>
</dbReference>
<dbReference type="PRINTS" id="PR00180">
    <property type="entry name" value="CRETINALDHBP"/>
</dbReference>
<dbReference type="CDD" id="cd00170">
    <property type="entry name" value="SEC14"/>
    <property type="match status" value="1"/>
</dbReference>
<reference evidence="2 3" key="1">
    <citation type="submission" date="2021-06" db="EMBL/GenBank/DDBJ databases">
        <title>A haploid diamondback moth (Plutella xylostella L.) genome assembly resolves 31 chromosomes and identifies a diamide resistance mutation.</title>
        <authorList>
            <person name="Ward C.M."/>
            <person name="Perry K.D."/>
            <person name="Baker G."/>
            <person name="Powis K."/>
            <person name="Heckel D.G."/>
            <person name="Baxter S.W."/>
        </authorList>
    </citation>
    <scope>NUCLEOTIDE SEQUENCE [LARGE SCALE GENOMIC DNA]</scope>
    <source>
        <strain evidence="2 3">LV</strain>
        <tissue evidence="2">Single pupa</tissue>
    </source>
</reference>
<dbReference type="Gene3D" id="3.40.525.10">
    <property type="entry name" value="CRAL-TRIO lipid binding domain"/>
    <property type="match status" value="1"/>
</dbReference>
<dbReference type="PANTHER" id="PTHR10174:SF222">
    <property type="entry name" value="GH10083P-RELATED"/>
    <property type="match status" value="1"/>
</dbReference>
<sequence>MDEIKQNSLLSFNQDQLQDIRKQFGFEDVKVLHQVLDALEEWIAKQNHFTVRKFDRGYLERFLMNCKGSSEKTKQKLDKLCAARFLLPDFFANFNIKEEFKTLFTMANIAILPKPTKDHYRILLFELHSDSFEKYNLLHSARYWIAMLEYLLTQDYPAGAIWLCDVRRLNYEFITKMNPLVLQKAISIMTEAYAMRLQTIYLINSSKFINTLVGMLKQALTDKLKERIQVLSTPEELVEGHLDREIMPAEYGGDLPSIKELADMTYEALSSEQHVLRMRTAAAEATNEACRSHTRFNQDILGMPGSFKTFSVD</sequence>
<dbReference type="PANTHER" id="PTHR10174">
    <property type="entry name" value="ALPHA-TOCOPHEROL TRANSFER PROTEIN-RELATED"/>
    <property type="match status" value="1"/>
</dbReference>
<dbReference type="Pfam" id="PF00650">
    <property type="entry name" value="CRAL_TRIO"/>
    <property type="match status" value="1"/>
</dbReference>
<dbReference type="SMART" id="SM00516">
    <property type="entry name" value="SEC14"/>
    <property type="match status" value="1"/>
</dbReference>
<gene>
    <name evidence="2" type="ORF">JYU34_011927</name>
</gene>
<dbReference type="SUPFAM" id="SSF46938">
    <property type="entry name" value="CRAL/TRIO N-terminal domain"/>
    <property type="match status" value="1"/>
</dbReference>
<protein>
    <recommendedName>
        <fullName evidence="1">CRAL-TRIO domain-containing protein</fullName>
    </recommendedName>
</protein>
<evidence type="ECO:0000313" key="3">
    <source>
        <dbReference type="Proteomes" id="UP000823941"/>
    </source>
</evidence>
<organism evidence="2 3">
    <name type="scientific">Plutella xylostella</name>
    <name type="common">Diamondback moth</name>
    <name type="synonym">Plutella maculipennis</name>
    <dbReference type="NCBI Taxonomy" id="51655"/>
    <lineage>
        <taxon>Eukaryota</taxon>
        <taxon>Metazoa</taxon>
        <taxon>Ecdysozoa</taxon>
        <taxon>Arthropoda</taxon>
        <taxon>Hexapoda</taxon>
        <taxon>Insecta</taxon>
        <taxon>Pterygota</taxon>
        <taxon>Neoptera</taxon>
        <taxon>Endopterygota</taxon>
        <taxon>Lepidoptera</taxon>
        <taxon>Glossata</taxon>
        <taxon>Ditrysia</taxon>
        <taxon>Yponomeutoidea</taxon>
        <taxon>Plutellidae</taxon>
        <taxon>Plutella</taxon>
    </lineage>
</organism>
<dbReference type="PROSITE" id="PS50191">
    <property type="entry name" value="CRAL_TRIO"/>
    <property type="match status" value="1"/>
</dbReference>
<dbReference type="InterPro" id="IPR036273">
    <property type="entry name" value="CRAL/TRIO_N_dom_sf"/>
</dbReference>
<dbReference type="SUPFAM" id="SSF52087">
    <property type="entry name" value="CRAL/TRIO domain"/>
    <property type="match status" value="1"/>
</dbReference>
<dbReference type="EMBL" id="JAHIBW010000016">
    <property type="protein sequence ID" value="KAG7303411.1"/>
    <property type="molecule type" value="Genomic_DNA"/>
</dbReference>
<evidence type="ECO:0000313" key="2">
    <source>
        <dbReference type="EMBL" id="KAG7303411.1"/>
    </source>
</evidence>
<proteinExistence type="predicted"/>
<dbReference type="InterPro" id="IPR036865">
    <property type="entry name" value="CRAL-TRIO_dom_sf"/>
</dbReference>
<comment type="caution">
    <text evidence="2">The sequence shown here is derived from an EMBL/GenBank/DDBJ whole genome shotgun (WGS) entry which is preliminary data.</text>
</comment>
<accession>A0ABQ7QDV0</accession>
<evidence type="ECO:0000259" key="1">
    <source>
        <dbReference type="PROSITE" id="PS50191"/>
    </source>
</evidence>
<feature type="domain" description="CRAL-TRIO" evidence="1">
    <location>
        <begin position="142"/>
        <end position="259"/>
    </location>
</feature>
<name>A0ABQ7QDV0_PLUXY</name>